<gene>
    <name evidence="2" type="ORF">TEA_012284</name>
</gene>
<comment type="caution">
    <text evidence="2">The sequence shown here is derived from an EMBL/GenBank/DDBJ whole genome shotgun (WGS) entry which is preliminary data.</text>
</comment>
<dbReference type="AlphaFoldDB" id="A0A4S4E8S5"/>
<dbReference type="Proteomes" id="UP000306102">
    <property type="component" value="Unassembled WGS sequence"/>
</dbReference>
<evidence type="ECO:0000313" key="2">
    <source>
        <dbReference type="EMBL" id="THG12509.1"/>
    </source>
</evidence>
<evidence type="ECO:0000313" key="3">
    <source>
        <dbReference type="Proteomes" id="UP000306102"/>
    </source>
</evidence>
<sequence length="388" mass="43153">MVEIWPNNLEVTVSSLGTTTLCIMSKVSFGWICGEDLNYFKRYYFNAFVLSSGPMQHDTRLVDMISGGFEGLSLPKGTRLDHLLTNGIDVGLLKEETMCHAPVSNLSGLSLSVTLKWDSDFDEIFQRLKSEKKWSEFSDVSLKTALIEHFSLLHKLNDNLDISVGNMSEGDSILEAITKDYSEELSRLTKGIAEVRMKNYVDHLEFKSLVNKCAAQAKALSTEVIAKGQSGIWEFLMKDLRSGEDGRLGGDADPRKEETRSAGAHEAVHRRVDGVRPLEKHQQGPTLTERLSPTVVRSCRNRVSWPGNFLTIFTGVSAASDCALNPQKLFRLKDRAMTAESWMLEKFSRLKGRVRGNYVGPFTRGVPAFLLLAALSVAALGTLEDRKA</sequence>
<protein>
    <submittedName>
        <fullName evidence="2">Uncharacterized protein</fullName>
    </submittedName>
</protein>
<keyword evidence="3" id="KW-1185">Reference proteome</keyword>
<feature type="region of interest" description="Disordered" evidence="1">
    <location>
        <begin position="246"/>
        <end position="265"/>
    </location>
</feature>
<dbReference type="EMBL" id="SDRB02006523">
    <property type="protein sequence ID" value="THG12509.1"/>
    <property type="molecule type" value="Genomic_DNA"/>
</dbReference>
<name>A0A4S4E8S5_CAMSN</name>
<accession>A0A4S4E8S5</accession>
<feature type="compositionally biased region" description="Basic and acidic residues" evidence="1">
    <location>
        <begin position="246"/>
        <end position="260"/>
    </location>
</feature>
<evidence type="ECO:0000256" key="1">
    <source>
        <dbReference type="SAM" id="MobiDB-lite"/>
    </source>
</evidence>
<reference evidence="2 3" key="1">
    <citation type="journal article" date="2018" name="Proc. Natl. Acad. Sci. U.S.A.">
        <title>Draft genome sequence of Camellia sinensis var. sinensis provides insights into the evolution of the tea genome and tea quality.</title>
        <authorList>
            <person name="Wei C."/>
            <person name="Yang H."/>
            <person name="Wang S."/>
            <person name="Zhao J."/>
            <person name="Liu C."/>
            <person name="Gao L."/>
            <person name="Xia E."/>
            <person name="Lu Y."/>
            <person name="Tai Y."/>
            <person name="She G."/>
            <person name="Sun J."/>
            <person name="Cao H."/>
            <person name="Tong W."/>
            <person name="Gao Q."/>
            <person name="Li Y."/>
            <person name="Deng W."/>
            <person name="Jiang X."/>
            <person name="Wang W."/>
            <person name="Chen Q."/>
            <person name="Zhang S."/>
            <person name="Li H."/>
            <person name="Wu J."/>
            <person name="Wang P."/>
            <person name="Li P."/>
            <person name="Shi C."/>
            <person name="Zheng F."/>
            <person name="Jian J."/>
            <person name="Huang B."/>
            <person name="Shan D."/>
            <person name="Shi M."/>
            <person name="Fang C."/>
            <person name="Yue Y."/>
            <person name="Li F."/>
            <person name="Li D."/>
            <person name="Wei S."/>
            <person name="Han B."/>
            <person name="Jiang C."/>
            <person name="Yin Y."/>
            <person name="Xia T."/>
            <person name="Zhang Z."/>
            <person name="Bennetzen J.L."/>
            <person name="Zhao S."/>
            <person name="Wan X."/>
        </authorList>
    </citation>
    <scope>NUCLEOTIDE SEQUENCE [LARGE SCALE GENOMIC DNA]</scope>
    <source>
        <strain evidence="3">cv. Shuchazao</strain>
        <tissue evidence="2">Leaf</tissue>
    </source>
</reference>
<proteinExistence type="predicted"/>
<organism evidence="2 3">
    <name type="scientific">Camellia sinensis var. sinensis</name>
    <name type="common">China tea</name>
    <dbReference type="NCBI Taxonomy" id="542762"/>
    <lineage>
        <taxon>Eukaryota</taxon>
        <taxon>Viridiplantae</taxon>
        <taxon>Streptophyta</taxon>
        <taxon>Embryophyta</taxon>
        <taxon>Tracheophyta</taxon>
        <taxon>Spermatophyta</taxon>
        <taxon>Magnoliopsida</taxon>
        <taxon>eudicotyledons</taxon>
        <taxon>Gunneridae</taxon>
        <taxon>Pentapetalae</taxon>
        <taxon>asterids</taxon>
        <taxon>Ericales</taxon>
        <taxon>Theaceae</taxon>
        <taxon>Camellia</taxon>
    </lineage>
</organism>